<evidence type="ECO:0000256" key="1">
    <source>
        <dbReference type="RuleBase" id="RU004473"/>
    </source>
</evidence>
<reference evidence="4 5" key="1">
    <citation type="submission" date="2012-01" db="EMBL/GenBank/DDBJ databases">
        <title>The Genome Sequence of Scardovia inopinata F0304.</title>
        <authorList>
            <consortium name="The Broad Institute Genome Sequencing Platform"/>
            <person name="Earl A."/>
            <person name="Ward D."/>
            <person name="Feldgarden M."/>
            <person name="Gevers D."/>
            <person name="Izard J."/>
            <person name="Baranova O.V."/>
            <person name="Blanton J.M."/>
            <person name="Tanner A.C."/>
            <person name="Dewhirst F.E."/>
            <person name="Young S.K."/>
            <person name="Zeng Q."/>
            <person name="Gargeya S."/>
            <person name="Fitzgerald M."/>
            <person name="Haas B."/>
            <person name="Abouelleil A."/>
            <person name="Alvarado L."/>
            <person name="Arachchi H.M."/>
            <person name="Berlin A."/>
            <person name="Chapman S.B."/>
            <person name="Gearin G."/>
            <person name="Goldberg J."/>
            <person name="Griggs A."/>
            <person name="Gujja S."/>
            <person name="Hansen M."/>
            <person name="Heiman D."/>
            <person name="Howarth C."/>
            <person name="Larimer J."/>
            <person name="Lui A."/>
            <person name="MacDonald P.J."/>
            <person name="McCowen C."/>
            <person name="Montmayeur A."/>
            <person name="Murphy C."/>
            <person name="Neiman D."/>
            <person name="Pearson M."/>
            <person name="Priest M."/>
            <person name="Roberts A."/>
            <person name="Saif S."/>
            <person name="Shea T."/>
            <person name="Sisk P."/>
            <person name="Stolte C."/>
            <person name="Sykes S."/>
            <person name="Wortman J."/>
            <person name="Nusbaum C."/>
            <person name="Birren B."/>
        </authorList>
    </citation>
    <scope>NUCLEOTIDE SEQUENCE [LARGE SCALE GENOMIC DNA]</scope>
    <source>
        <strain evidence="4 5">F0304</strain>
    </source>
</reference>
<comment type="caution">
    <text evidence="4">The sequence shown here is derived from an EMBL/GenBank/DDBJ whole genome shotgun (WGS) entry which is preliminary data.</text>
</comment>
<accession>W5IH35</accession>
<dbReference type="InterPro" id="IPR001509">
    <property type="entry name" value="Epimerase_deHydtase"/>
</dbReference>
<dbReference type="Proteomes" id="UP000005777">
    <property type="component" value="Unassembled WGS sequence"/>
</dbReference>
<keyword evidence="1" id="KW-0456">Lyase</keyword>
<dbReference type="Pfam" id="PF01370">
    <property type="entry name" value="Epimerase"/>
    <property type="match status" value="1"/>
</dbReference>
<proteinExistence type="inferred from homology"/>
<dbReference type="EMBL" id="ADCX01000012">
    <property type="protein sequence ID" value="EFG26140.1"/>
    <property type="molecule type" value="Genomic_DNA"/>
</dbReference>
<dbReference type="eggNOG" id="COG1088">
    <property type="taxonomic scope" value="Bacteria"/>
</dbReference>
<dbReference type="NCBIfam" id="TIGR01181">
    <property type="entry name" value="dTDP_gluc_dehyt"/>
    <property type="match status" value="1"/>
</dbReference>
<dbReference type="AlphaFoldDB" id="W5IH35"/>
<dbReference type="GO" id="GO:0009225">
    <property type="term" value="P:nucleotide-sugar metabolic process"/>
    <property type="evidence" value="ECO:0007669"/>
    <property type="project" value="InterPro"/>
</dbReference>
<feature type="domain" description="NAD-dependent epimerase/dehydratase" evidence="3">
    <location>
        <begin position="34"/>
        <end position="300"/>
    </location>
</feature>
<name>W5IH35_SCAIO</name>
<evidence type="ECO:0000256" key="2">
    <source>
        <dbReference type="SAM" id="MobiDB-lite"/>
    </source>
</evidence>
<dbReference type="InterPro" id="IPR005888">
    <property type="entry name" value="dTDP_Gluc_deHydtase"/>
</dbReference>
<dbReference type="SUPFAM" id="SSF51735">
    <property type="entry name" value="NAD(P)-binding Rossmann-fold domains"/>
    <property type="match status" value="1"/>
</dbReference>
<keyword evidence="5" id="KW-1185">Reference proteome</keyword>
<evidence type="ECO:0000313" key="4">
    <source>
        <dbReference type="EMBL" id="EFG26140.1"/>
    </source>
</evidence>
<dbReference type="InterPro" id="IPR036291">
    <property type="entry name" value="NAD(P)-bd_dom_sf"/>
</dbReference>
<feature type="region of interest" description="Disordered" evidence="2">
    <location>
        <begin position="83"/>
        <end position="104"/>
    </location>
</feature>
<dbReference type="CDD" id="cd05246">
    <property type="entry name" value="dTDP_GD_SDR_e"/>
    <property type="match status" value="1"/>
</dbReference>
<dbReference type="Gene3D" id="3.90.25.10">
    <property type="entry name" value="UDP-galactose 4-epimerase, domain 1"/>
    <property type="match status" value="1"/>
</dbReference>
<dbReference type="GO" id="GO:0008460">
    <property type="term" value="F:dTDP-glucose 4,6-dehydratase activity"/>
    <property type="evidence" value="ECO:0007669"/>
    <property type="project" value="UniProtKB-EC"/>
</dbReference>
<gene>
    <name evidence="4" type="ORF">HMPREF9020_01220</name>
</gene>
<dbReference type="PANTHER" id="PTHR43000">
    <property type="entry name" value="DTDP-D-GLUCOSE 4,6-DEHYDRATASE-RELATED"/>
    <property type="match status" value="1"/>
</dbReference>
<evidence type="ECO:0000259" key="3">
    <source>
        <dbReference type="Pfam" id="PF01370"/>
    </source>
</evidence>
<comment type="similarity">
    <text evidence="1">Belongs to the NAD(P)-dependent epimerase/dehydratase family. dTDP-glucose dehydratase subfamily.</text>
</comment>
<dbReference type="HOGENOM" id="CLU_007383_1_14_11"/>
<comment type="catalytic activity">
    <reaction evidence="1">
        <text>dTDP-alpha-D-glucose = dTDP-4-dehydro-6-deoxy-alpha-D-glucose + H2O</text>
        <dbReference type="Rhea" id="RHEA:17221"/>
        <dbReference type="ChEBI" id="CHEBI:15377"/>
        <dbReference type="ChEBI" id="CHEBI:57477"/>
        <dbReference type="ChEBI" id="CHEBI:57649"/>
        <dbReference type="EC" id="4.2.1.46"/>
    </reaction>
</comment>
<protein>
    <recommendedName>
        <fullName evidence="1">dTDP-glucose 4,6-dehydratase</fullName>
        <ecNumber evidence="1">4.2.1.46</ecNumber>
    </recommendedName>
</protein>
<comment type="cofactor">
    <cofactor evidence="1">
        <name>NAD(+)</name>
        <dbReference type="ChEBI" id="CHEBI:57540"/>
    </cofactor>
</comment>
<evidence type="ECO:0000313" key="5">
    <source>
        <dbReference type="Proteomes" id="UP000005777"/>
    </source>
</evidence>
<organism evidence="4 5">
    <name type="scientific">Scardovia inopinata F0304</name>
    <dbReference type="NCBI Taxonomy" id="641146"/>
    <lineage>
        <taxon>Bacteria</taxon>
        <taxon>Bacillati</taxon>
        <taxon>Actinomycetota</taxon>
        <taxon>Actinomycetes</taxon>
        <taxon>Bifidobacteriales</taxon>
        <taxon>Bifidobacteriaceae</taxon>
        <taxon>Scardovia</taxon>
    </lineage>
</organism>
<dbReference type="Gene3D" id="3.40.50.720">
    <property type="entry name" value="NAD(P)-binding Rossmann-like Domain"/>
    <property type="match status" value="2"/>
</dbReference>
<dbReference type="EC" id="4.2.1.46" evidence="1"/>
<sequence>MQIIRIIDSVRNTEATEEYRKIQKDLQMGKYSRILVTGGAGFIGSNFVRYLVHNHPEVSVTVLDALTYAGNIHNLDGLIAQTTSGSEEESGQAQPRHVQGAGASAAARPSVPVTFMHGSICDDSLVDSVVSQADAIVHFAAESHNDNAIYDPDPVMKTNIMGTFTMLQAARRYGVRFHHVSTDEVFGDLPLDSQEEFTEDSPYRPSSPYAASKAASDHLVRSWVRTYGLQATISTCSNNYGPYQHVEKFIPRQITNILQGKPIKIYSDGLAVRDWIAVEDQCSAVWKILEAGTIGETYVISSRGERSNIQIAHDIMSLMGAPADSIEFVPDRPGADRRYALNASKIRAELGWEPEYTDFYQGLRRTIAWYRDHCSWWLAAKEAAESRYRLQAERRDKYGL</sequence>